<sequence>MIFIAAKPAATELEHFYRHHSQSELSRGCMKHIYRRRSSRVFRDEFQQHQLAGVGLDGANRVQPGAGHVDTKVLSAAQTGKENAHAASGNTSGYVVISDAEQSGQL</sequence>
<dbReference type="EMBL" id="HBUE01088804">
    <property type="protein sequence ID" value="CAG6480571.1"/>
    <property type="molecule type" value="Transcribed_RNA"/>
</dbReference>
<dbReference type="EMBL" id="HBUE01088806">
    <property type="protein sequence ID" value="CAG6480575.1"/>
    <property type="molecule type" value="Transcribed_RNA"/>
</dbReference>
<dbReference type="AlphaFoldDB" id="A0A8D8FS05"/>
<dbReference type="EMBL" id="HBUE01275891">
    <property type="protein sequence ID" value="CAG6566347.1"/>
    <property type="molecule type" value="Transcribed_RNA"/>
</dbReference>
<proteinExistence type="predicted"/>
<reference evidence="1" key="1">
    <citation type="submission" date="2021-05" db="EMBL/GenBank/DDBJ databases">
        <authorList>
            <person name="Alioto T."/>
            <person name="Alioto T."/>
            <person name="Gomez Garrido J."/>
        </authorList>
    </citation>
    <scope>NUCLEOTIDE SEQUENCE</scope>
</reference>
<name>A0A8D8FS05_CULPI</name>
<protein>
    <submittedName>
        <fullName evidence="1">(northern house mosquito) hypothetical protein</fullName>
    </submittedName>
</protein>
<dbReference type="EMBL" id="HBUE01170488">
    <property type="protein sequence ID" value="CAG6514853.1"/>
    <property type="molecule type" value="Transcribed_RNA"/>
</dbReference>
<organism evidence="1">
    <name type="scientific">Culex pipiens</name>
    <name type="common">House mosquito</name>
    <dbReference type="NCBI Taxonomy" id="7175"/>
    <lineage>
        <taxon>Eukaryota</taxon>
        <taxon>Metazoa</taxon>
        <taxon>Ecdysozoa</taxon>
        <taxon>Arthropoda</taxon>
        <taxon>Hexapoda</taxon>
        <taxon>Insecta</taxon>
        <taxon>Pterygota</taxon>
        <taxon>Neoptera</taxon>
        <taxon>Endopterygota</taxon>
        <taxon>Diptera</taxon>
        <taxon>Nematocera</taxon>
        <taxon>Culicoidea</taxon>
        <taxon>Culicidae</taxon>
        <taxon>Culicinae</taxon>
        <taxon>Culicini</taxon>
        <taxon>Culex</taxon>
        <taxon>Culex</taxon>
    </lineage>
</organism>
<evidence type="ECO:0000313" key="1">
    <source>
        <dbReference type="EMBL" id="CAG6480583.1"/>
    </source>
</evidence>
<dbReference type="EMBL" id="HBUE01088810">
    <property type="protein sequence ID" value="CAG6480583.1"/>
    <property type="molecule type" value="Transcribed_RNA"/>
</dbReference>
<dbReference type="EMBL" id="HBUE01088808">
    <property type="protein sequence ID" value="CAG6480578.1"/>
    <property type="molecule type" value="Transcribed_RNA"/>
</dbReference>
<dbReference type="EMBL" id="HBUE01170490">
    <property type="protein sequence ID" value="CAG6514858.1"/>
    <property type="molecule type" value="Transcribed_RNA"/>
</dbReference>
<dbReference type="EMBL" id="HBUE01275889">
    <property type="protein sequence ID" value="CAG6566342.1"/>
    <property type="molecule type" value="Transcribed_RNA"/>
</dbReference>
<accession>A0A8D8FS05</accession>